<organism evidence="2">
    <name type="scientific">marine sediment metagenome</name>
    <dbReference type="NCBI Taxonomy" id="412755"/>
    <lineage>
        <taxon>unclassified sequences</taxon>
        <taxon>metagenomes</taxon>
        <taxon>ecological metagenomes</taxon>
    </lineage>
</organism>
<evidence type="ECO:0000313" key="2">
    <source>
        <dbReference type="EMBL" id="GAG93123.1"/>
    </source>
</evidence>
<feature type="transmembrane region" description="Helical" evidence="1">
    <location>
        <begin position="48"/>
        <end position="67"/>
    </location>
</feature>
<sequence>MILHTYTYNPIMWICILAVGIILVVVNLLIARYMHKDALKRGIKNSEFWLLMGFILGLLGLLLYIFVRKNYEERT</sequence>
<feature type="transmembrane region" description="Helical" evidence="1">
    <location>
        <begin position="6"/>
        <end position="28"/>
    </location>
</feature>
<protein>
    <recommendedName>
        <fullName evidence="3">Cardiolipin synthase N-terminal domain-containing protein</fullName>
    </recommendedName>
</protein>
<comment type="caution">
    <text evidence="2">The sequence shown here is derived from an EMBL/GenBank/DDBJ whole genome shotgun (WGS) entry which is preliminary data.</text>
</comment>
<name>X1C9Q3_9ZZZZ</name>
<dbReference type="EMBL" id="BART01026127">
    <property type="protein sequence ID" value="GAG93123.1"/>
    <property type="molecule type" value="Genomic_DNA"/>
</dbReference>
<keyword evidence="1" id="KW-0472">Membrane</keyword>
<evidence type="ECO:0008006" key="3">
    <source>
        <dbReference type="Google" id="ProtNLM"/>
    </source>
</evidence>
<gene>
    <name evidence="2" type="ORF">S01H4_46700</name>
</gene>
<accession>X1C9Q3</accession>
<reference evidence="2" key="1">
    <citation type="journal article" date="2014" name="Front. Microbiol.">
        <title>High frequency of phylogenetically diverse reductive dehalogenase-homologous genes in deep subseafloor sedimentary metagenomes.</title>
        <authorList>
            <person name="Kawai M."/>
            <person name="Futagami T."/>
            <person name="Toyoda A."/>
            <person name="Takaki Y."/>
            <person name="Nishi S."/>
            <person name="Hori S."/>
            <person name="Arai W."/>
            <person name="Tsubouchi T."/>
            <person name="Morono Y."/>
            <person name="Uchiyama I."/>
            <person name="Ito T."/>
            <person name="Fujiyama A."/>
            <person name="Inagaki F."/>
            <person name="Takami H."/>
        </authorList>
    </citation>
    <scope>NUCLEOTIDE SEQUENCE</scope>
    <source>
        <strain evidence="2">Expedition CK06-06</strain>
    </source>
</reference>
<keyword evidence="1" id="KW-1133">Transmembrane helix</keyword>
<keyword evidence="1" id="KW-0812">Transmembrane</keyword>
<evidence type="ECO:0000256" key="1">
    <source>
        <dbReference type="SAM" id="Phobius"/>
    </source>
</evidence>
<dbReference type="AlphaFoldDB" id="X1C9Q3"/>
<proteinExistence type="predicted"/>